<reference evidence="13 14" key="1">
    <citation type="submission" date="2016-12" db="EMBL/GenBank/DDBJ databases">
        <title>The whole genome sequencing and assembly of Bacillus cohnii DSM 6307T strain.</title>
        <authorList>
            <person name="Lee Y.-J."/>
            <person name="Yi H."/>
            <person name="Bahn Y.-S."/>
            <person name="Kim J.F."/>
            <person name="Lee D.-W."/>
        </authorList>
    </citation>
    <scope>NUCLEOTIDE SEQUENCE [LARGE SCALE GENOMIC DNA]</scope>
    <source>
        <strain evidence="13 14">DSM 6307</strain>
    </source>
</reference>
<evidence type="ECO:0000256" key="3">
    <source>
        <dbReference type="ARBA" id="ARBA00004744"/>
    </source>
</evidence>
<proteinExistence type="inferred from homology"/>
<dbReference type="KEGG" id="bcoh:BC6307_04045"/>
<dbReference type="PANTHER" id="PTHR42923">
    <property type="entry name" value="PROTOPORPHYRINOGEN OXIDASE"/>
    <property type="match status" value="1"/>
</dbReference>
<accession>A0A223KLZ3</accession>
<gene>
    <name evidence="13" type="ORF">BC6307_04045</name>
</gene>
<protein>
    <recommendedName>
        <fullName evidence="6 11">Coproporphyrinogen III oxidase</fullName>
        <ecNumber evidence="5 11">1.3.3.15</ecNumber>
    </recommendedName>
</protein>
<dbReference type="PANTHER" id="PTHR42923:SF3">
    <property type="entry name" value="PROTOPORPHYRINOGEN OXIDASE"/>
    <property type="match status" value="1"/>
</dbReference>
<dbReference type="InterPro" id="IPR002937">
    <property type="entry name" value="Amino_oxidase"/>
</dbReference>
<comment type="function">
    <text evidence="11">Involved in coproporphyrin-dependent heme b biosynthesis. Catalyzes the oxidation of coproporphyrinogen III to coproporphyrin III.</text>
</comment>
<evidence type="ECO:0000313" key="13">
    <source>
        <dbReference type="EMBL" id="AST90505.1"/>
    </source>
</evidence>
<comment type="cofactor">
    <cofactor evidence="2 11">
        <name>FAD</name>
        <dbReference type="ChEBI" id="CHEBI:57692"/>
    </cofactor>
</comment>
<keyword evidence="9 11" id="KW-0560">Oxidoreductase</keyword>
<dbReference type="UniPathway" id="UPA00252"/>
<dbReference type="EMBL" id="CP018866">
    <property type="protein sequence ID" value="AST90505.1"/>
    <property type="molecule type" value="Genomic_DNA"/>
</dbReference>
<evidence type="ECO:0000256" key="1">
    <source>
        <dbReference type="ARBA" id="ARBA00001755"/>
    </source>
</evidence>
<keyword evidence="11" id="KW-0963">Cytoplasm</keyword>
<dbReference type="SUPFAM" id="SSF54373">
    <property type="entry name" value="FAD-linked reductases, C-terminal domain"/>
    <property type="match status" value="1"/>
</dbReference>
<evidence type="ECO:0000259" key="12">
    <source>
        <dbReference type="Pfam" id="PF01593"/>
    </source>
</evidence>
<evidence type="ECO:0000256" key="9">
    <source>
        <dbReference type="ARBA" id="ARBA00023002"/>
    </source>
</evidence>
<dbReference type="RefSeq" id="WP_066420544.1">
    <property type="nucleotide sequence ID" value="NZ_CP018866.1"/>
</dbReference>
<dbReference type="Gene3D" id="1.10.3110.10">
    <property type="entry name" value="protoporphyrinogen ix oxidase, domain 3"/>
    <property type="match status" value="1"/>
</dbReference>
<comment type="subcellular location">
    <subcellularLocation>
        <location evidence="11">Cytoplasm</location>
    </subcellularLocation>
</comment>
<dbReference type="SUPFAM" id="SSF51905">
    <property type="entry name" value="FAD/NAD(P)-binding domain"/>
    <property type="match status" value="1"/>
</dbReference>
<evidence type="ECO:0000313" key="14">
    <source>
        <dbReference type="Proteomes" id="UP000215224"/>
    </source>
</evidence>
<comment type="catalytic activity">
    <reaction evidence="1">
        <text>coproporphyrinogen III + 3 O2 = coproporphyrin III + 3 H2O2</text>
        <dbReference type="Rhea" id="RHEA:43436"/>
        <dbReference type="ChEBI" id="CHEBI:15379"/>
        <dbReference type="ChEBI" id="CHEBI:16240"/>
        <dbReference type="ChEBI" id="CHEBI:57309"/>
        <dbReference type="ChEBI" id="CHEBI:131725"/>
        <dbReference type="EC" id="1.3.3.15"/>
    </reaction>
    <physiologicalReaction direction="left-to-right" evidence="1">
        <dbReference type="Rhea" id="RHEA:43437"/>
    </physiologicalReaction>
</comment>
<feature type="domain" description="Amine oxidase" evidence="12">
    <location>
        <begin position="15"/>
        <end position="460"/>
    </location>
</feature>
<comment type="pathway">
    <text evidence="3 11">Porphyrin-containing compound metabolism; protoheme biosynthesis.</text>
</comment>
<sequence length="466" mass="51059">MSEEKKKVVIVGGGITGLSAAYYLQKEIEANKLPISITLVESTSRLGGKVQTVSKDGYIIEKGPDSFLARKESASRLIKELGLEKKKVRNTSGTSFILLKGKLYPIPDGAVMGIPTKMSPFVTTGLFSPLGKVRAAGDLILPTSKEKGDQSVGSFFRRRFGGEVVENLIEPLLSGIYAGDIDQLSLQATFPQFQKVEQKHRSLILGMKQTMPPAPKKKVGMFQTLTTGLQKMIDTLEEKLHDVQILRTIKVLNIDKTEKGYCLKLSNGDAIKCDSVIVTTPHSVTASMFESLPSMHNLEKMPSTSVATVALGFDESAIQEKMSGTGFVVSRNSDFSITACTWTHRKWPHTAPKGKVLLRCYVGRVGEEAIVEQSDTIIKRVVMDDLKKIMNITQEPDFALITRWKKAMPQYNVGHKDRIKEVKDSLGKVMPGVILAGSSYEGLGVPDCIDQGEEAVKLVLSHLATT</sequence>
<keyword evidence="8 11" id="KW-0274">FAD</keyword>
<dbReference type="InterPro" id="IPR036188">
    <property type="entry name" value="FAD/NAD-bd_sf"/>
</dbReference>
<dbReference type="InterPro" id="IPR050464">
    <property type="entry name" value="Zeta_carotene_desat/Oxidored"/>
</dbReference>
<dbReference type="Pfam" id="PF01593">
    <property type="entry name" value="Amino_oxidase"/>
    <property type="match status" value="1"/>
</dbReference>
<evidence type="ECO:0000256" key="8">
    <source>
        <dbReference type="ARBA" id="ARBA00022827"/>
    </source>
</evidence>
<dbReference type="AlphaFoldDB" id="A0A223KLZ3"/>
<dbReference type="NCBIfam" id="NF008845">
    <property type="entry name" value="PRK11883.1-5"/>
    <property type="match status" value="1"/>
</dbReference>
<dbReference type="InterPro" id="IPR004572">
    <property type="entry name" value="Protoporphyrinogen_oxidase"/>
</dbReference>
<evidence type="ECO:0000256" key="6">
    <source>
        <dbReference type="ARBA" id="ARBA00019046"/>
    </source>
</evidence>
<dbReference type="Gene3D" id="3.90.660.20">
    <property type="entry name" value="Protoporphyrinogen oxidase, mitochondrial, domain 2"/>
    <property type="match status" value="1"/>
</dbReference>
<evidence type="ECO:0000256" key="5">
    <source>
        <dbReference type="ARBA" id="ARBA00012402"/>
    </source>
</evidence>
<evidence type="ECO:0000256" key="4">
    <source>
        <dbReference type="ARBA" id="ARBA00008310"/>
    </source>
</evidence>
<organism evidence="13 14">
    <name type="scientific">Sutcliffiella cohnii</name>
    <dbReference type="NCBI Taxonomy" id="33932"/>
    <lineage>
        <taxon>Bacteria</taxon>
        <taxon>Bacillati</taxon>
        <taxon>Bacillota</taxon>
        <taxon>Bacilli</taxon>
        <taxon>Bacillales</taxon>
        <taxon>Bacillaceae</taxon>
        <taxon>Sutcliffiella</taxon>
    </lineage>
</organism>
<dbReference type="GO" id="GO:0004729">
    <property type="term" value="F:oxygen-dependent protoporphyrinogen oxidase activity"/>
    <property type="evidence" value="ECO:0007669"/>
    <property type="project" value="UniProtKB-UniRule"/>
</dbReference>
<evidence type="ECO:0000256" key="11">
    <source>
        <dbReference type="RuleBase" id="RU364052"/>
    </source>
</evidence>
<keyword evidence="10 11" id="KW-0350">Heme biosynthesis</keyword>
<dbReference type="EC" id="1.3.3.15" evidence="5 11"/>
<evidence type="ECO:0000256" key="7">
    <source>
        <dbReference type="ARBA" id="ARBA00022630"/>
    </source>
</evidence>
<dbReference type="NCBIfam" id="TIGR00562">
    <property type="entry name" value="proto_IX_ox"/>
    <property type="match status" value="1"/>
</dbReference>
<name>A0A223KLZ3_9BACI</name>
<dbReference type="Proteomes" id="UP000215224">
    <property type="component" value="Chromosome"/>
</dbReference>
<dbReference type="GO" id="GO:0005737">
    <property type="term" value="C:cytoplasm"/>
    <property type="evidence" value="ECO:0007669"/>
    <property type="project" value="UniProtKB-SubCell"/>
</dbReference>
<evidence type="ECO:0000256" key="10">
    <source>
        <dbReference type="ARBA" id="ARBA00023133"/>
    </source>
</evidence>
<keyword evidence="7 11" id="KW-0285">Flavoprotein</keyword>
<dbReference type="Gene3D" id="3.50.50.60">
    <property type="entry name" value="FAD/NAD(P)-binding domain"/>
    <property type="match status" value="1"/>
</dbReference>
<dbReference type="GO" id="GO:0006783">
    <property type="term" value="P:heme biosynthetic process"/>
    <property type="evidence" value="ECO:0007669"/>
    <property type="project" value="UniProtKB-UniRule"/>
</dbReference>
<evidence type="ECO:0000256" key="2">
    <source>
        <dbReference type="ARBA" id="ARBA00001974"/>
    </source>
</evidence>
<keyword evidence="14" id="KW-1185">Reference proteome</keyword>
<comment type="similarity">
    <text evidence="4 11">Belongs to the protoporphyrinogen/coproporphyrinogen oxidase family. Coproporphyrinogen III oxidase subfamily.</text>
</comment>
<dbReference type="STRING" id="1314751.GCA_001591425_04309"/>